<dbReference type="OrthoDB" id="1470350at2759"/>
<keyword evidence="11" id="KW-1185">Reference proteome</keyword>
<evidence type="ECO:0000256" key="4">
    <source>
        <dbReference type="ARBA" id="ARBA00022723"/>
    </source>
</evidence>
<dbReference type="GO" id="GO:0005506">
    <property type="term" value="F:iron ion binding"/>
    <property type="evidence" value="ECO:0007669"/>
    <property type="project" value="InterPro"/>
</dbReference>
<evidence type="ECO:0000313" key="11">
    <source>
        <dbReference type="Proteomes" id="UP001152798"/>
    </source>
</evidence>
<evidence type="ECO:0000256" key="7">
    <source>
        <dbReference type="ARBA" id="ARBA00023033"/>
    </source>
</evidence>
<dbReference type="InterPro" id="IPR001128">
    <property type="entry name" value="Cyt_P450"/>
</dbReference>
<organism evidence="10 11">
    <name type="scientific">Nezara viridula</name>
    <name type="common">Southern green stink bug</name>
    <name type="synonym">Cimex viridulus</name>
    <dbReference type="NCBI Taxonomy" id="85310"/>
    <lineage>
        <taxon>Eukaryota</taxon>
        <taxon>Metazoa</taxon>
        <taxon>Ecdysozoa</taxon>
        <taxon>Arthropoda</taxon>
        <taxon>Hexapoda</taxon>
        <taxon>Insecta</taxon>
        <taxon>Pterygota</taxon>
        <taxon>Neoptera</taxon>
        <taxon>Paraneoptera</taxon>
        <taxon>Hemiptera</taxon>
        <taxon>Heteroptera</taxon>
        <taxon>Panheteroptera</taxon>
        <taxon>Pentatomomorpha</taxon>
        <taxon>Pentatomoidea</taxon>
        <taxon>Pentatomidae</taxon>
        <taxon>Pentatominae</taxon>
        <taxon>Nezara</taxon>
    </lineage>
</organism>
<dbReference type="Gene3D" id="1.10.630.10">
    <property type="entry name" value="Cytochrome P450"/>
    <property type="match status" value="1"/>
</dbReference>
<evidence type="ECO:0000256" key="3">
    <source>
        <dbReference type="ARBA" id="ARBA00022617"/>
    </source>
</evidence>
<evidence type="ECO:0000256" key="8">
    <source>
        <dbReference type="PIRSR" id="PIRSR602401-1"/>
    </source>
</evidence>
<comment type="cofactor">
    <cofactor evidence="1 8">
        <name>heme</name>
        <dbReference type="ChEBI" id="CHEBI:30413"/>
    </cofactor>
</comment>
<dbReference type="Pfam" id="PF00067">
    <property type="entry name" value="p450"/>
    <property type="match status" value="1"/>
</dbReference>
<dbReference type="PANTHER" id="PTHR24291">
    <property type="entry name" value="CYTOCHROME P450 FAMILY 4"/>
    <property type="match status" value="1"/>
</dbReference>
<dbReference type="GO" id="GO:0020037">
    <property type="term" value="F:heme binding"/>
    <property type="evidence" value="ECO:0007669"/>
    <property type="project" value="InterPro"/>
</dbReference>
<dbReference type="CDD" id="cd20628">
    <property type="entry name" value="CYP4"/>
    <property type="match status" value="1"/>
</dbReference>
<dbReference type="Proteomes" id="UP001152798">
    <property type="component" value="Chromosome 7"/>
</dbReference>
<sequence length="502" mass="58803">MVRLFKLQKVLSSAISALSDVISCLYSWTRFYWMVSRLPGLPLTHSYKQWEGFQSKYNALNTLVKWREKYKTFHKVYISFLPVIFAYSPELIQELLSKKQKHNDKGKVYHTLLPLLGDGLITSKGEKWFAHRRMLTPAFHSNILESFFETFKSETNTYINSLKDSELTKGYGDICPHTRRLTLKFICETAMGFSELADCKEAEAVIKSMHKLEEIATLRVIHPWLLSDSIFKMSALYKELNENKKILHNFSNTLIKRRKSILKKRLRNPYLEVHKRKEIFLDQLILQQLQGIKITDEDIRDQVNTFMFAGHNTTQLAINYCIYLFGRYKDVQEMAHNELEEIFNNSNREPTLDDLRNMEYLDRCIKEALRLYPSVPIIARKLTEDQPIGKHILPKDTDCFIIPYVTHRNPEQFPNPEVFDPDNFLPERINNRHPYSYIPFSAGPRNCIGKRFANIAEKTVLSWILREFKIESKLKQEDLKLIPSTVLIPSGGLQVKLTPRKC</sequence>
<reference evidence="10" key="1">
    <citation type="submission" date="2022-01" db="EMBL/GenBank/DDBJ databases">
        <authorList>
            <person name="King R."/>
        </authorList>
    </citation>
    <scope>NUCLEOTIDE SEQUENCE</scope>
</reference>
<keyword evidence="3 8" id="KW-0349">Heme</keyword>
<dbReference type="PRINTS" id="PR00463">
    <property type="entry name" value="EP450I"/>
</dbReference>
<name>A0A9P0HRC7_NEZVI</name>
<evidence type="ECO:0000313" key="10">
    <source>
        <dbReference type="EMBL" id="CAH1406773.1"/>
    </source>
</evidence>
<evidence type="ECO:0000256" key="9">
    <source>
        <dbReference type="RuleBase" id="RU000461"/>
    </source>
</evidence>
<dbReference type="EMBL" id="OV725083">
    <property type="protein sequence ID" value="CAH1406773.1"/>
    <property type="molecule type" value="Genomic_DNA"/>
</dbReference>
<dbReference type="GO" id="GO:0016705">
    <property type="term" value="F:oxidoreductase activity, acting on paired donors, with incorporation or reduction of molecular oxygen"/>
    <property type="evidence" value="ECO:0007669"/>
    <property type="project" value="InterPro"/>
</dbReference>
<evidence type="ECO:0008006" key="12">
    <source>
        <dbReference type="Google" id="ProtNLM"/>
    </source>
</evidence>
<dbReference type="InterPro" id="IPR017972">
    <property type="entry name" value="Cyt_P450_CS"/>
</dbReference>
<keyword evidence="7 9" id="KW-0503">Monooxygenase</keyword>
<feature type="binding site" description="axial binding residue" evidence="8">
    <location>
        <position position="447"/>
    </location>
    <ligand>
        <name>heme</name>
        <dbReference type="ChEBI" id="CHEBI:30413"/>
    </ligand>
    <ligandPart>
        <name>Fe</name>
        <dbReference type="ChEBI" id="CHEBI:18248"/>
    </ligandPart>
</feature>
<dbReference type="InterPro" id="IPR002401">
    <property type="entry name" value="Cyt_P450_E_grp-I"/>
</dbReference>
<evidence type="ECO:0000256" key="5">
    <source>
        <dbReference type="ARBA" id="ARBA00023002"/>
    </source>
</evidence>
<keyword evidence="6 8" id="KW-0408">Iron</keyword>
<evidence type="ECO:0000256" key="6">
    <source>
        <dbReference type="ARBA" id="ARBA00023004"/>
    </source>
</evidence>
<gene>
    <name evidence="10" type="ORF">NEZAVI_LOCUS14642</name>
</gene>
<dbReference type="PROSITE" id="PS00086">
    <property type="entry name" value="CYTOCHROME_P450"/>
    <property type="match status" value="1"/>
</dbReference>
<keyword evidence="5 9" id="KW-0560">Oxidoreductase</keyword>
<comment type="similarity">
    <text evidence="2 9">Belongs to the cytochrome P450 family.</text>
</comment>
<dbReference type="PANTHER" id="PTHR24291:SF177">
    <property type="entry name" value="CYTOCHROME P450 4AA1-RELATED"/>
    <property type="match status" value="1"/>
</dbReference>
<dbReference type="InterPro" id="IPR050196">
    <property type="entry name" value="Cytochrome_P450_Monoox"/>
</dbReference>
<dbReference type="AlphaFoldDB" id="A0A9P0HRC7"/>
<proteinExistence type="inferred from homology"/>
<evidence type="ECO:0000256" key="2">
    <source>
        <dbReference type="ARBA" id="ARBA00010617"/>
    </source>
</evidence>
<evidence type="ECO:0000256" key="1">
    <source>
        <dbReference type="ARBA" id="ARBA00001971"/>
    </source>
</evidence>
<dbReference type="InterPro" id="IPR036396">
    <property type="entry name" value="Cyt_P450_sf"/>
</dbReference>
<keyword evidence="4 8" id="KW-0479">Metal-binding</keyword>
<dbReference type="PRINTS" id="PR00385">
    <property type="entry name" value="P450"/>
</dbReference>
<protein>
    <recommendedName>
        <fullName evidence="12">Cytochrome P450</fullName>
    </recommendedName>
</protein>
<accession>A0A9P0HRC7</accession>
<dbReference type="GO" id="GO:0004497">
    <property type="term" value="F:monooxygenase activity"/>
    <property type="evidence" value="ECO:0007669"/>
    <property type="project" value="UniProtKB-KW"/>
</dbReference>
<dbReference type="SUPFAM" id="SSF48264">
    <property type="entry name" value="Cytochrome P450"/>
    <property type="match status" value="1"/>
</dbReference>